<reference evidence="1 2" key="2">
    <citation type="journal article" date="2022" name="Mol. Ecol. Resour.">
        <title>The genomes of chicory, endive, great burdock and yacon provide insights into Asteraceae paleo-polyploidization history and plant inulin production.</title>
        <authorList>
            <person name="Fan W."/>
            <person name="Wang S."/>
            <person name="Wang H."/>
            <person name="Wang A."/>
            <person name="Jiang F."/>
            <person name="Liu H."/>
            <person name="Zhao H."/>
            <person name="Xu D."/>
            <person name="Zhang Y."/>
        </authorList>
    </citation>
    <scope>NUCLEOTIDE SEQUENCE [LARGE SCALE GENOMIC DNA]</scope>
    <source>
        <strain evidence="2">cv. Yunnan</strain>
        <tissue evidence="1">Leaves</tissue>
    </source>
</reference>
<reference evidence="2" key="1">
    <citation type="journal article" date="2022" name="Mol. Ecol. Resour.">
        <title>The genomes of chicory, endive, great burdock and yacon provide insights into Asteraceae palaeo-polyploidization history and plant inulin production.</title>
        <authorList>
            <person name="Fan W."/>
            <person name="Wang S."/>
            <person name="Wang H."/>
            <person name="Wang A."/>
            <person name="Jiang F."/>
            <person name="Liu H."/>
            <person name="Zhao H."/>
            <person name="Xu D."/>
            <person name="Zhang Y."/>
        </authorList>
    </citation>
    <scope>NUCLEOTIDE SEQUENCE [LARGE SCALE GENOMIC DNA]</scope>
    <source>
        <strain evidence="2">cv. Yunnan</strain>
    </source>
</reference>
<protein>
    <submittedName>
        <fullName evidence="1">Uncharacterized protein</fullName>
    </submittedName>
</protein>
<dbReference type="EMBL" id="CM042018">
    <property type="protein sequence ID" value="KAI3828069.1"/>
    <property type="molecule type" value="Genomic_DNA"/>
</dbReference>
<dbReference type="Proteomes" id="UP001056120">
    <property type="component" value="Linkage Group LG01"/>
</dbReference>
<organism evidence="1 2">
    <name type="scientific">Smallanthus sonchifolius</name>
    <dbReference type="NCBI Taxonomy" id="185202"/>
    <lineage>
        <taxon>Eukaryota</taxon>
        <taxon>Viridiplantae</taxon>
        <taxon>Streptophyta</taxon>
        <taxon>Embryophyta</taxon>
        <taxon>Tracheophyta</taxon>
        <taxon>Spermatophyta</taxon>
        <taxon>Magnoliopsida</taxon>
        <taxon>eudicotyledons</taxon>
        <taxon>Gunneridae</taxon>
        <taxon>Pentapetalae</taxon>
        <taxon>asterids</taxon>
        <taxon>campanulids</taxon>
        <taxon>Asterales</taxon>
        <taxon>Asteraceae</taxon>
        <taxon>Asteroideae</taxon>
        <taxon>Heliantheae alliance</taxon>
        <taxon>Millerieae</taxon>
        <taxon>Smallanthus</taxon>
    </lineage>
</organism>
<sequence length="143" mass="15987">MDVDQGKEMQAGVEQNNEATKTDEEAGKMDVDMGKQMQADVEQSNETTTPDNQHEIAIKSLPGNVKVEIPPTFNNFHVKQEPLDKKPLKLEIPSNLKLEGTIHEDLPPFDGKDVLVVPPSIISEDHSPPHPFFDFGPFDDNWV</sequence>
<proteinExistence type="predicted"/>
<accession>A0ACB9K745</accession>
<keyword evidence="2" id="KW-1185">Reference proteome</keyword>
<comment type="caution">
    <text evidence="1">The sequence shown here is derived from an EMBL/GenBank/DDBJ whole genome shotgun (WGS) entry which is preliminary data.</text>
</comment>
<evidence type="ECO:0000313" key="1">
    <source>
        <dbReference type="EMBL" id="KAI3828069.1"/>
    </source>
</evidence>
<evidence type="ECO:0000313" key="2">
    <source>
        <dbReference type="Proteomes" id="UP001056120"/>
    </source>
</evidence>
<name>A0ACB9K745_9ASTR</name>
<gene>
    <name evidence="1" type="ORF">L1987_02165</name>
</gene>